<dbReference type="InterPro" id="IPR036179">
    <property type="entry name" value="Ig-like_dom_sf"/>
</dbReference>
<dbReference type="PANTHER" id="PTHR19890">
    <property type="entry name" value="FIBROBLAST GROWTH FACTOR RECEPTOR"/>
    <property type="match status" value="1"/>
</dbReference>
<proteinExistence type="predicted"/>
<gene>
    <name evidence="3" type="ORF">Z043_118419</name>
</gene>
<evidence type="ECO:0000313" key="4">
    <source>
        <dbReference type="Proteomes" id="UP000034805"/>
    </source>
</evidence>
<dbReference type="InterPro" id="IPR013098">
    <property type="entry name" value="Ig_I-set"/>
</dbReference>
<comment type="caution">
    <text evidence="3">The sequence shown here is derived from an EMBL/GenBank/DDBJ whole genome shotgun (WGS) entry which is preliminary data.</text>
</comment>
<name>A0A0P7WPM3_SCLFO</name>
<evidence type="ECO:0000313" key="3">
    <source>
        <dbReference type="EMBL" id="KPP63336.1"/>
    </source>
</evidence>
<dbReference type="Proteomes" id="UP000034805">
    <property type="component" value="Unassembled WGS sequence"/>
</dbReference>
<protein>
    <recommendedName>
        <fullName evidence="2">Ig-like domain-containing protein</fullName>
    </recommendedName>
</protein>
<dbReference type="InterPro" id="IPR052615">
    <property type="entry name" value="FGFRL"/>
</dbReference>
<evidence type="ECO:0000256" key="1">
    <source>
        <dbReference type="SAM" id="MobiDB-lite"/>
    </source>
</evidence>
<dbReference type="PROSITE" id="PS50835">
    <property type="entry name" value="IG_LIKE"/>
    <property type="match status" value="1"/>
</dbReference>
<dbReference type="SUPFAM" id="SSF48726">
    <property type="entry name" value="Immunoglobulin"/>
    <property type="match status" value="1"/>
</dbReference>
<dbReference type="SMART" id="SM00408">
    <property type="entry name" value="IGc2"/>
    <property type="match status" value="1"/>
</dbReference>
<dbReference type="GO" id="GO:0005007">
    <property type="term" value="F:fibroblast growth factor receptor activity"/>
    <property type="evidence" value="ECO:0007669"/>
    <property type="project" value="TreeGrafter"/>
</dbReference>
<dbReference type="FunFam" id="2.60.40.10:FF:000593">
    <property type="entry name" value="Fibroblast growth factor receptor-like 1"/>
    <property type="match status" value="1"/>
</dbReference>
<dbReference type="GO" id="GO:0005886">
    <property type="term" value="C:plasma membrane"/>
    <property type="evidence" value="ECO:0007669"/>
    <property type="project" value="TreeGrafter"/>
</dbReference>
<dbReference type="AlphaFoldDB" id="A0A0P7WPM3"/>
<reference evidence="3 4" key="1">
    <citation type="submission" date="2015-08" db="EMBL/GenBank/DDBJ databases">
        <title>The genome of the Asian arowana (Scleropages formosus).</title>
        <authorList>
            <person name="Tan M.H."/>
            <person name="Gan H.M."/>
            <person name="Croft L.J."/>
            <person name="Austin C.M."/>
        </authorList>
    </citation>
    <scope>NUCLEOTIDE SEQUENCE [LARGE SCALE GENOMIC DNA]</scope>
    <source>
        <strain evidence="3">Aro1</strain>
    </source>
</reference>
<organism evidence="3 4">
    <name type="scientific">Scleropages formosus</name>
    <name type="common">Asian bonytongue</name>
    <name type="synonym">Osteoglossum formosum</name>
    <dbReference type="NCBI Taxonomy" id="113540"/>
    <lineage>
        <taxon>Eukaryota</taxon>
        <taxon>Metazoa</taxon>
        <taxon>Chordata</taxon>
        <taxon>Craniata</taxon>
        <taxon>Vertebrata</taxon>
        <taxon>Euteleostomi</taxon>
        <taxon>Actinopterygii</taxon>
        <taxon>Neopterygii</taxon>
        <taxon>Teleostei</taxon>
        <taxon>Osteoglossocephala</taxon>
        <taxon>Osteoglossomorpha</taxon>
        <taxon>Osteoglossiformes</taxon>
        <taxon>Osteoglossidae</taxon>
        <taxon>Scleropages</taxon>
    </lineage>
</organism>
<evidence type="ECO:0000259" key="2">
    <source>
        <dbReference type="PROSITE" id="PS50835"/>
    </source>
</evidence>
<sequence>MEDGVSDHSSPNAHSGAQRNPYLKAALSPEFWHPICSHRDVHSTRPPDCAGMSEDGDVIHVGDSLSLMTLAADHFLTRATTSPLVKLLLLVVQWPAKGWGVTPGLRAPTRIATRLQPTVQRETTRSLGNMSRYDSKREPEIRGSTAQEAGPPQVSRPVEERQMARLGQMVRLPCPVEGDPPPLVLWVKDGRNVNRGWGHYRVLKNGLKIKHVELEDAGVYVCRATNGFGSIALNYTLVVVDRMILSLLLNPALSSCLHSLFVTGNQQLGQDTPLAFMKGGHETKREKKRSSVNPTLDIPSSSLISFSSFYWLSGGTGAWNRVPRRERPPAEQPSYIRFL</sequence>
<dbReference type="EMBL" id="JARO02007971">
    <property type="protein sequence ID" value="KPP63336.1"/>
    <property type="molecule type" value="Genomic_DNA"/>
</dbReference>
<dbReference type="InterPro" id="IPR007110">
    <property type="entry name" value="Ig-like_dom"/>
</dbReference>
<dbReference type="GO" id="GO:0017134">
    <property type="term" value="F:fibroblast growth factor binding"/>
    <property type="evidence" value="ECO:0007669"/>
    <property type="project" value="TreeGrafter"/>
</dbReference>
<dbReference type="Gene3D" id="2.60.40.10">
    <property type="entry name" value="Immunoglobulins"/>
    <property type="match status" value="1"/>
</dbReference>
<feature type="compositionally biased region" description="Polar residues" evidence="1">
    <location>
        <begin position="119"/>
        <end position="129"/>
    </location>
</feature>
<dbReference type="InterPro" id="IPR013783">
    <property type="entry name" value="Ig-like_fold"/>
</dbReference>
<feature type="region of interest" description="Disordered" evidence="1">
    <location>
        <begin position="119"/>
        <end position="157"/>
    </location>
</feature>
<dbReference type="InterPro" id="IPR003598">
    <property type="entry name" value="Ig_sub2"/>
</dbReference>
<dbReference type="PANTHER" id="PTHR19890:SF10">
    <property type="entry name" value="FIBROBLAST GROWTH FACTOR RECEPTOR-LIKE 1"/>
    <property type="match status" value="1"/>
</dbReference>
<feature type="domain" description="Ig-like" evidence="2">
    <location>
        <begin position="152"/>
        <end position="238"/>
    </location>
</feature>
<dbReference type="SMART" id="SM00409">
    <property type="entry name" value="IG"/>
    <property type="match status" value="1"/>
</dbReference>
<dbReference type="InterPro" id="IPR003599">
    <property type="entry name" value="Ig_sub"/>
</dbReference>
<dbReference type="Pfam" id="PF07679">
    <property type="entry name" value="I-set"/>
    <property type="match status" value="1"/>
</dbReference>
<accession>A0A0P7WPM3</accession>